<evidence type="ECO:0000313" key="2">
    <source>
        <dbReference type="EMBL" id="USQ80525.1"/>
    </source>
</evidence>
<dbReference type="Gene3D" id="1.50.10.20">
    <property type="match status" value="1"/>
</dbReference>
<keyword evidence="1" id="KW-0732">Signal</keyword>
<dbReference type="RefSeq" id="WP_252593900.1">
    <property type="nucleotide sequence ID" value="NZ_CP099489.1"/>
</dbReference>
<proteinExistence type="predicted"/>
<dbReference type="Gene3D" id="3.40.50.12090">
    <property type="match status" value="2"/>
</dbReference>
<evidence type="ECO:0000256" key="1">
    <source>
        <dbReference type="SAM" id="SignalP"/>
    </source>
</evidence>
<dbReference type="InterPro" id="IPR007253">
    <property type="entry name" value="Cell_wall-bd_2"/>
</dbReference>
<evidence type="ECO:0000313" key="3">
    <source>
        <dbReference type="Proteomes" id="UP001056455"/>
    </source>
</evidence>
<feature type="chain" id="PRO_5046721855" evidence="1">
    <location>
        <begin position="25"/>
        <end position="605"/>
    </location>
</feature>
<sequence length="605" mass="61292">MSRTLSVALASAASLALLAPAALAAPNDAEATEAAAGYIAENIDPETAGAGATADAVLALLAAGGHDERVADLVETLEAQAPDYAVTGPAAGKLALVAAATGADASSFGEVDLIKVIQDSITEDGACDAGFPSAFGNAWCIIGLDRNDAEVPDELLANSLGFQDAATGAFGFEGDDGFVADADSTGLMLNALSGVASDREAALSAAAARDYLVDTQTEDGYWEGYVPVNTTGLVAPALQTVGVDIDTTVEWVADQQVDDGGLTAEIGGEQSNLVATTQGILPLAGESYLSVGEGGTDTVELDVRANSVTRVGGDNRYETAAAASSRSFQPIVDTVYVATGQEYADALTGSALAGHQSAPVLLVQENHVPAATSAELARLDAGSVVVLGGEVAVSDDVVEQLAEISGTEVTRLAGENRYETAANVAGEFTDVDHVFVATGTEYADALAASAAAGADGEPVLLVNEGGVPDVVEAYLEDIKPSSVTVLGGTEAVSEATIEELGEYVETVERVAGDNRYETASALSAQRGESDGVVLATGQDFPDALTGAAYAAMGEDPVLLVQQERVPNASLAEFDRLAARAVLVLGGTAAVSDTVVEQVRQHNYAG</sequence>
<dbReference type="InterPro" id="IPR008930">
    <property type="entry name" value="Terpenoid_cyclase/PrenylTrfase"/>
</dbReference>
<dbReference type="Proteomes" id="UP001056455">
    <property type="component" value="Chromosome"/>
</dbReference>
<protein>
    <submittedName>
        <fullName evidence="2">Cell wall-binding repeat-containing protein</fullName>
    </submittedName>
</protein>
<feature type="signal peptide" evidence="1">
    <location>
        <begin position="1"/>
        <end position="24"/>
    </location>
</feature>
<dbReference type="EMBL" id="CP099489">
    <property type="protein sequence ID" value="USQ80525.1"/>
    <property type="molecule type" value="Genomic_DNA"/>
</dbReference>
<dbReference type="SUPFAM" id="SSF48239">
    <property type="entry name" value="Terpenoid cyclases/Protein prenyltransferases"/>
    <property type="match status" value="1"/>
</dbReference>
<keyword evidence="3" id="KW-1185">Reference proteome</keyword>
<reference evidence="2" key="1">
    <citation type="submission" date="2022-06" db="EMBL/GenBank/DDBJ databases">
        <title>Ornithinimicrobium HY1793.</title>
        <authorList>
            <person name="Huang Y."/>
        </authorList>
    </citation>
    <scope>NUCLEOTIDE SEQUENCE</scope>
    <source>
        <strain evidence="2">HY1793</strain>
    </source>
</reference>
<name>A0ABY4YWA2_9MICO</name>
<gene>
    <name evidence="2" type="ORF">NF556_02330</name>
</gene>
<accession>A0ABY4YWA2</accession>
<dbReference type="PANTHER" id="PTHR30032">
    <property type="entry name" value="N-ACETYLMURAMOYL-L-ALANINE AMIDASE-RELATED"/>
    <property type="match status" value="1"/>
</dbReference>
<organism evidence="2 3">
    <name type="scientific">Ornithinimicrobium faecis</name>
    <dbReference type="NCBI Taxonomy" id="2934158"/>
    <lineage>
        <taxon>Bacteria</taxon>
        <taxon>Bacillati</taxon>
        <taxon>Actinomycetota</taxon>
        <taxon>Actinomycetes</taxon>
        <taxon>Micrococcales</taxon>
        <taxon>Ornithinimicrobiaceae</taxon>
        <taxon>Ornithinimicrobium</taxon>
    </lineage>
</organism>
<dbReference type="PANTHER" id="PTHR30032:SF8">
    <property type="entry name" value="GERMINATION-SPECIFIC N-ACETYLMURAMOYL-L-ALANINE AMIDASE"/>
    <property type="match status" value="1"/>
</dbReference>
<dbReference type="Pfam" id="PF04122">
    <property type="entry name" value="CW_binding_2"/>
    <property type="match status" value="3"/>
</dbReference>
<dbReference type="InterPro" id="IPR051922">
    <property type="entry name" value="Bact_Sporulation_Assoc"/>
</dbReference>